<keyword evidence="1" id="KW-0472">Membrane</keyword>
<dbReference type="Proteomes" id="UP000649345">
    <property type="component" value="Unassembled WGS sequence"/>
</dbReference>
<name>A0A923LE05_9FIRM</name>
<proteinExistence type="predicted"/>
<dbReference type="RefSeq" id="WP_186873874.1">
    <property type="nucleotide sequence ID" value="NZ_JACOOR010000009.1"/>
</dbReference>
<feature type="transmembrane region" description="Helical" evidence="1">
    <location>
        <begin position="28"/>
        <end position="50"/>
    </location>
</feature>
<keyword evidence="1" id="KW-1133">Transmembrane helix</keyword>
<keyword evidence="3" id="KW-1185">Reference proteome</keyword>
<keyword evidence="1" id="KW-0812">Transmembrane</keyword>
<organism evidence="2 3">
    <name type="scientific">Anaerosacchariphilus hominis</name>
    <dbReference type="NCBI Taxonomy" id="2763017"/>
    <lineage>
        <taxon>Bacteria</taxon>
        <taxon>Bacillati</taxon>
        <taxon>Bacillota</taxon>
        <taxon>Clostridia</taxon>
        <taxon>Lachnospirales</taxon>
        <taxon>Lachnospiraceae</taxon>
        <taxon>Anaerosacchariphilus</taxon>
    </lineage>
</organism>
<comment type="caution">
    <text evidence="2">The sequence shown here is derived from an EMBL/GenBank/DDBJ whole genome shotgun (WGS) entry which is preliminary data.</text>
</comment>
<accession>A0A923LE05</accession>
<gene>
    <name evidence="2" type="ORF">H8S44_14300</name>
</gene>
<dbReference type="AlphaFoldDB" id="A0A923LE05"/>
<sequence>MSQEKVDRYKEQKANRKQIMAREKRRKFLIKVCAGVIALALVCWLGYSIYDTVNKPDTSDVAITTTAIDDYVSGLQQ</sequence>
<reference evidence="2" key="1">
    <citation type="submission" date="2020-08" db="EMBL/GenBank/DDBJ databases">
        <title>Genome public.</title>
        <authorList>
            <person name="Liu C."/>
            <person name="Sun Q."/>
        </authorList>
    </citation>
    <scope>NUCLEOTIDE SEQUENCE</scope>
    <source>
        <strain evidence="2">NSJ-68</strain>
    </source>
</reference>
<evidence type="ECO:0000256" key="1">
    <source>
        <dbReference type="SAM" id="Phobius"/>
    </source>
</evidence>
<evidence type="ECO:0000313" key="2">
    <source>
        <dbReference type="EMBL" id="MBC5660930.1"/>
    </source>
</evidence>
<evidence type="ECO:0000313" key="3">
    <source>
        <dbReference type="Proteomes" id="UP000649345"/>
    </source>
</evidence>
<dbReference type="EMBL" id="JACOOR010000009">
    <property type="protein sequence ID" value="MBC5660930.1"/>
    <property type="molecule type" value="Genomic_DNA"/>
</dbReference>
<protein>
    <submittedName>
        <fullName evidence="2">Uncharacterized protein</fullName>
    </submittedName>
</protein>